<evidence type="ECO:0000313" key="3">
    <source>
        <dbReference type="Proteomes" id="UP000018958"/>
    </source>
</evidence>
<name>W2XMG7_PHYNI</name>
<evidence type="ECO:0000313" key="2">
    <source>
        <dbReference type="EMBL" id="ETP23603.1"/>
    </source>
</evidence>
<feature type="non-terminal residue" evidence="2">
    <location>
        <position position="1"/>
    </location>
</feature>
<sequence>GTPAKEKIQFAHGDKGGSTPSRSENFQAGPPGDTPSDLQAAFGRFRSPSSTVLRRTLRYSPYQSGSSPLSPPEDLAPLATGSRRVTFPSPPNSPSPFQPRPTSTPARTSAEVPRSATPSRPPRASTPTRSPPTPRTSSRPPRTSLNSVRSPRTPGASRRSRGPR</sequence>
<protein>
    <submittedName>
        <fullName evidence="2">Uncharacterized protein</fullName>
    </submittedName>
</protein>
<feature type="compositionally biased region" description="Low complexity" evidence="1">
    <location>
        <begin position="113"/>
        <end position="128"/>
    </location>
</feature>
<accession>W2XMG7</accession>
<feature type="compositionally biased region" description="Basic and acidic residues" evidence="1">
    <location>
        <begin position="1"/>
        <end position="15"/>
    </location>
</feature>
<gene>
    <name evidence="2" type="ORF">F441_03294</name>
</gene>
<feature type="compositionally biased region" description="Pro residues" evidence="1">
    <location>
        <begin position="88"/>
        <end position="99"/>
    </location>
</feature>
<evidence type="ECO:0000256" key="1">
    <source>
        <dbReference type="SAM" id="MobiDB-lite"/>
    </source>
</evidence>
<dbReference type="EMBL" id="ANIX01000739">
    <property type="protein sequence ID" value="ETP23603.1"/>
    <property type="molecule type" value="Genomic_DNA"/>
</dbReference>
<reference evidence="2 3" key="1">
    <citation type="submission" date="2013-11" db="EMBL/GenBank/DDBJ databases">
        <title>The Genome Sequence of Phytophthora parasitica CJ01A1.</title>
        <authorList>
            <consortium name="The Broad Institute Genomics Platform"/>
            <person name="Russ C."/>
            <person name="Tyler B."/>
            <person name="Panabieres F."/>
            <person name="Shan W."/>
            <person name="Tripathy S."/>
            <person name="Grunwald N."/>
            <person name="Machado M."/>
            <person name="Johnson C.S."/>
            <person name="Walker B."/>
            <person name="Young S.K."/>
            <person name="Zeng Q."/>
            <person name="Gargeya S."/>
            <person name="Fitzgerald M."/>
            <person name="Haas B."/>
            <person name="Abouelleil A."/>
            <person name="Allen A.W."/>
            <person name="Alvarado L."/>
            <person name="Arachchi H.M."/>
            <person name="Berlin A.M."/>
            <person name="Chapman S.B."/>
            <person name="Gainer-Dewar J."/>
            <person name="Goldberg J."/>
            <person name="Griggs A."/>
            <person name="Gujja S."/>
            <person name="Hansen M."/>
            <person name="Howarth C."/>
            <person name="Imamovic A."/>
            <person name="Ireland A."/>
            <person name="Larimer J."/>
            <person name="McCowan C."/>
            <person name="Murphy C."/>
            <person name="Pearson M."/>
            <person name="Poon T.W."/>
            <person name="Priest M."/>
            <person name="Roberts A."/>
            <person name="Saif S."/>
            <person name="Shea T."/>
            <person name="Sisk P."/>
            <person name="Sykes S."/>
            <person name="Wortman J."/>
            <person name="Nusbaum C."/>
            <person name="Birren B."/>
        </authorList>
    </citation>
    <scope>NUCLEOTIDE SEQUENCE [LARGE SCALE GENOMIC DNA]</scope>
    <source>
        <strain evidence="2 3">CJ01A1</strain>
    </source>
</reference>
<organism evidence="2 3">
    <name type="scientific">Phytophthora nicotianae CJ01A1</name>
    <dbReference type="NCBI Taxonomy" id="1317063"/>
    <lineage>
        <taxon>Eukaryota</taxon>
        <taxon>Sar</taxon>
        <taxon>Stramenopiles</taxon>
        <taxon>Oomycota</taxon>
        <taxon>Peronosporomycetes</taxon>
        <taxon>Peronosporales</taxon>
        <taxon>Peronosporaceae</taxon>
        <taxon>Phytophthora</taxon>
    </lineage>
</organism>
<comment type="caution">
    <text evidence="2">The sequence shown here is derived from an EMBL/GenBank/DDBJ whole genome shotgun (WGS) entry which is preliminary data.</text>
</comment>
<dbReference type="AlphaFoldDB" id="W2XMG7"/>
<dbReference type="Proteomes" id="UP000018958">
    <property type="component" value="Unassembled WGS sequence"/>
</dbReference>
<feature type="compositionally biased region" description="Low complexity" evidence="1">
    <location>
        <begin position="135"/>
        <end position="144"/>
    </location>
</feature>
<proteinExistence type="predicted"/>
<feature type="region of interest" description="Disordered" evidence="1">
    <location>
        <begin position="1"/>
        <end position="164"/>
    </location>
</feature>